<proteinExistence type="predicted"/>
<sequence length="234" mass="26135">MQSEYTASRKLRNGNTLTVTYIGSSRSDHKVAFHLDVDMSKVKKPTRVTGNYLPGRFKVEGLPFSVEFVVDVWKPANYATTNKGAEMRITEMHITEMQNSLGLTSHDLPVDELRRLAIQASSFLAVVSPRTKAEPFGKDFNILGHVSTPRKTVEAFAGAPKLEGKELYEAIGKLHQATPQGMKQQVIAAHFGYGIDWAQKHIRLGKQLHPKLFKQDNSGTNKKTTKRNTKGKTK</sequence>
<feature type="compositionally biased region" description="Basic residues" evidence="1">
    <location>
        <begin position="223"/>
        <end position="234"/>
    </location>
</feature>
<dbReference type="AlphaFoldDB" id="A0A6J6WUZ0"/>
<dbReference type="EMBL" id="CAFAAG010000007">
    <property type="protein sequence ID" value="CAB4785827.1"/>
    <property type="molecule type" value="Genomic_DNA"/>
</dbReference>
<evidence type="ECO:0000256" key="1">
    <source>
        <dbReference type="SAM" id="MobiDB-lite"/>
    </source>
</evidence>
<reference evidence="2" key="1">
    <citation type="submission" date="2020-05" db="EMBL/GenBank/DDBJ databases">
        <authorList>
            <person name="Chiriac C."/>
            <person name="Salcher M."/>
            <person name="Ghai R."/>
            <person name="Kavagutti S V."/>
        </authorList>
    </citation>
    <scope>NUCLEOTIDE SEQUENCE</scope>
</reference>
<protein>
    <submittedName>
        <fullName evidence="2">Unannotated protein</fullName>
    </submittedName>
</protein>
<evidence type="ECO:0000313" key="2">
    <source>
        <dbReference type="EMBL" id="CAB4785827.1"/>
    </source>
</evidence>
<gene>
    <name evidence="2" type="ORF">UFOPK2975_00206</name>
</gene>
<accession>A0A6J6WUZ0</accession>
<organism evidence="2">
    <name type="scientific">freshwater metagenome</name>
    <dbReference type="NCBI Taxonomy" id="449393"/>
    <lineage>
        <taxon>unclassified sequences</taxon>
        <taxon>metagenomes</taxon>
        <taxon>ecological metagenomes</taxon>
    </lineage>
</organism>
<feature type="region of interest" description="Disordered" evidence="1">
    <location>
        <begin position="210"/>
        <end position="234"/>
    </location>
</feature>
<name>A0A6J6WUZ0_9ZZZZ</name>